<name>A0A4Y7I9R2_PAPSO</name>
<evidence type="ECO:0000313" key="3">
    <source>
        <dbReference type="Proteomes" id="UP000316621"/>
    </source>
</evidence>
<keyword evidence="3" id="KW-1185">Reference proteome</keyword>
<dbReference type="AlphaFoldDB" id="A0A4Y7I9R2"/>
<dbReference type="SMART" id="SM00848">
    <property type="entry name" value="Inhibitor_I29"/>
    <property type="match status" value="1"/>
</dbReference>
<protein>
    <recommendedName>
        <fullName evidence="1">Cathepsin propeptide inhibitor domain-containing protein</fullName>
    </recommendedName>
</protein>
<dbReference type="Pfam" id="PF08246">
    <property type="entry name" value="Inhibitor_I29"/>
    <property type="match status" value="1"/>
</dbReference>
<reference evidence="2 3" key="1">
    <citation type="journal article" date="2018" name="Science">
        <title>The opium poppy genome and morphinan production.</title>
        <authorList>
            <person name="Guo L."/>
            <person name="Winzer T."/>
            <person name="Yang X."/>
            <person name="Li Y."/>
            <person name="Ning Z."/>
            <person name="He Z."/>
            <person name="Teodor R."/>
            <person name="Lu Y."/>
            <person name="Bowser T.A."/>
            <person name="Graham I.A."/>
            <person name="Ye K."/>
        </authorList>
    </citation>
    <scope>NUCLEOTIDE SEQUENCE [LARGE SCALE GENOMIC DNA]</scope>
    <source>
        <strain evidence="3">cv. HN1</strain>
        <tissue evidence="2">Leaves</tissue>
    </source>
</reference>
<accession>A0A4Y7I9R2</accession>
<dbReference type="Proteomes" id="UP000316621">
    <property type="component" value="Chromosome 1"/>
</dbReference>
<dbReference type="InterPro" id="IPR013201">
    <property type="entry name" value="Prot_inhib_I29"/>
</dbReference>
<feature type="domain" description="Cathepsin propeptide inhibitor" evidence="1">
    <location>
        <begin position="126"/>
        <end position="182"/>
    </location>
</feature>
<gene>
    <name evidence="2" type="ORF">C5167_037090</name>
</gene>
<evidence type="ECO:0000313" key="2">
    <source>
        <dbReference type="EMBL" id="RZC44145.1"/>
    </source>
</evidence>
<dbReference type="Gene3D" id="1.10.287.2250">
    <property type="match status" value="1"/>
</dbReference>
<dbReference type="InterPro" id="IPR038765">
    <property type="entry name" value="Papain-like_cys_pep_sf"/>
</dbReference>
<sequence>MEAARAKLLRDVLAFARANKSRFPPAIAATARPAATSRPTLGAFPGLFSREPFMFKCPPEAPVTASSLKNALGHAKPHEDLKITDDIANSEAKLHELERNELREDLKVTDYIVNSEAKLHALFLKWLAFNEDTHFDLEDGKAFKERFGIFKETARFINQHNKTGSPTICGLTPFADLTLDEFASRSWKTFSKKPNQVIAGIPEYMDLKAN</sequence>
<dbReference type="Gramene" id="RZC44145">
    <property type="protein sequence ID" value="RZC44145"/>
    <property type="gene ID" value="C5167_037090"/>
</dbReference>
<evidence type="ECO:0000259" key="1">
    <source>
        <dbReference type="SMART" id="SM00848"/>
    </source>
</evidence>
<organism evidence="2 3">
    <name type="scientific">Papaver somniferum</name>
    <name type="common">Opium poppy</name>
    <dbReference type="NCBI Taxonomy" id="3469"/>
    <lineage>
        <taxon>Eukaryota</taxon>
        <taxon>Viridiplantae</taxon>
        <taxon>Streptophyta</taxon>
        <taxon>Embryophyta</taxon>
        <taxon>Tracheophyta</taxon>
        <taxon>Spermatophyta</taxon>
        <taxon>Magnoliopsida</taxon>
        <taxon>Ranunculales</taxon>
        <taxon>Papaveraceae</taxon>
        <taxon>Papaveroideae</taxon>
        <taxon>Papaver</taxon>
    </lineage>
</organism>
<dbReference type="SUPFAM" id="SSF54001">
    <property type="entry name" value="Cysteine proteinases"/>
    <property type="match status" value="1"/>
</dbReference>
<dbReference type="OrthoDB" id="1923781at2759"/>
<proteinExistence type="predicted"/>
<dbReference type="EMBL" id="CM010715">
    <property type="protein sequence ID" value="RZC44145.1"/>
    <property type="molecule type" value="Genomic_DNA"/>
</dbReference>